<reference evidence="1" key="1">
    <citation type="submission" date="2024-07" db="EMBL/GenBank/DDBJ databases">
        <authorList>
            <person name="fu j."/>
        </authorList>
    </citation>
    <scope>NUCLEOTIDE SEQUENCE</scope>
    <source>
        <strain evidence="1">P10A9</strain>
    </source>
</reference>
<sequence length="166" mass="17982">MNTDPAPVEFDLHTTAAPESVRSALLDFSPRRPELWPAIEPSLYEVYSVGATCAEIREGSKGPGGRVWAREEYDFSDPHTVRWTVRASNFSEPGSYVSATISPEGAGSIVHIAWNRVGSGFMGRLICAMVRRSGGRPVAQSFGRGLSVLEASADGRTTASARRRAR</sequence>
<name>A0AB39L291_9MICC</name>
<gene>
    <name evidence="1" type="ORF">AB5L97_15730</name>
</gene>
<evidence type="ECO:0000313" key="1">
    <source>
        <dbReference type="EMBL" id="XDP44703.1"/>
    </source>
</evidence>
<evidence type="ECO:0008006" key="2">
    <source>
        <dbReference type="Google" id="ProtNLM"/>
    </source>
</evidence>
<accession>A0AB39L291</accession>
<dbReference type="EMBL" id="CP163302">
    <property type="protein sequence ID" value="XDP44703.1"/>
    <property type="molecule type" value="Genomic_DNA"/>
</dbReference>
<proteinExistence type="predicted"/>
<dbReference type="RefSeq" id="WP_369045358.1">
    <property type="nucleotide sequence ID" value="NZ_CP163302.1"/>
</dbReference>
<protein>
    <recommendedName>
        <fullName evidence="2">Polyketide cyclase/dehydrase/lipid transport protein</fullName>
    </recommendedName>
</protein>
<organism evidence="1">
    <name type="scientific">Sinomonas puerhi</name>
    <dbReference type="NCBI Taxonomy" id="3238584"/>
    <lineage>
        <taxon>Bacteria</taxon>
        <taxon>Bacillati</taxon>
        <taxon>Actinomycetota</taxon>
        <taxon>Actinomycetes</taxon>
        <taxon>Micrococcales</taxon>
        <taxon>Micrococcaceae</taxon>
        <taxon>Sinomonas</taxon>
    </lineage>
</organism>
<dbReference type="SUPFAM" id="SSF55961">
    <property type="entry name" value="Bet v1-like"/>
    <property type="match status" value="1"/>
</dbReference>
<dbReference type="KEGG" id="spue:AB5L97_15730"/>
<dbReference type="AlphaFoldDB" id="A0AB39L291"/>